<feature type="region of interest" description="Disordered" evidence="1">
    <location>
        <begin position="1"/>
        <end position="36"/>
    </location>
</feature>
<keyword evidence="3" id="KW-1185">Reference proteome</keyword>
<reference evidence="2 3" key="1">
    <citation type="submission" date="2021-06" db="EMBL/GenBank/DDBJ databases">
        <title>Caerostris darwini draft genome.</title>
        <authorList>
            <person name="Kono N."/>
            <person name="Arakawa K."/>
        </authorList>
    </citation>
    <scope>NUCLEOTIDE SEQUENCE [LARGE SCALE GENOMIC DNA]</scope>
</reference>
<evidence type="ECO:0000313" key="2">
    <source>
        <dbReference type="EMBL" id="GIY55045.1"/>
    </source>
</evidence>
<evidence type="ECO:0000313" key="3">
    <source>
        <dbReference type="Proteomes" id="UP001054837"/>
    </source>
</evidence>
<dbReference type="EMBL" id="BPLQ01011030">
    <property type="protein sequence ID" value="GIY55045.1"/>
    <property type="molecule type" value="Genomic_DNA"/>
</dbReference>
<accession>A0AAV4UB73</accession>
<name>A0AAV4UB73_9ARAC</name>
<protein>
    <submittedName>
        <fullName evidence="2">Uncharacterized protein</fullName>
    </submittedName>
</protein>
<dbReference type="Proteomes" id="UP001054837">
    <property type="component" value="Unassembled WGS sequence"/>
</dbReference>
<feature type="compositionally biased region" description="Polar residues" evidence="1">
    <location>
        <begin position="10"/>
        <end position="21"/>
    </location>
</feature>
<comment type="caution">
    <text evidence="2">The sequence shown here is derived from an EMBL/GenBank/DDBJ whole genome shotgun (WGS) entry which is preliminary data.</text>
</comment>
<organism evidence="2 3">
    <name type="scientific">Caerostris darwini</name>
    <dbReference type="NCBI Taxonomy" id="1538125"/>
    <lineage>
        <taxon>Eukaryota</taxon>
        <taxon>Metazoa</taxon>
        <taxon>Ecdysozoa</taxon>
        <taxon>Arthropoda</taxon>
        <taxon>Chelicerata</taxon>
        <taxon>Arachnida</taxon>
        <taxon>Araneae</taxon>
        <taxon>Araneomorphae</taxon>
        <taxon>Entelegynae</taxon>
        <taxon>Araneoidea</taxon>
        <taxon>Araneidae</taxon>
        <taxon>Caerostris</taxon>
    </lineage>
</organism>
<sequence length="89" mass="9820">MTFVEDSRGNLKSRSSGSFLNTPRAVKPSPPERAPTTISTCLFVFSNREPREIAKINLARYSLSVCAPGRDQDALFDVSMSPRAENDTL</sequence>
<evidence type="ECO:0000256" key="1">
    <source>
        <dbReference type="SAM" id="MobiDB-lite"/>
    </source>
</evidence>
<gene>
    <name evidence="2" type="ORF">CDAR_10031</name>
</gene>
<dbReference type="AlphaFoldDB" id="A0AAV4UB73"/>
<proteinExistence type="predicted"/>